<dbReference type="EMBL" id="CP003346">
    <property type="protein sequence ID" value="AGA79621.1"/>
    <property type="molecule type" value="Genomic_DNA"/>
</dbReference>
<gene>
    <name evidence="2" type="ordered locus">Echvi_3401</name>
</gene>
<dbReference type="RefSeq" id="WP_015267166.1">
    <property type="nucleotide sequence ID" value="NC_019904.1"/>
</dbReference>
<name>L0G3Q8_ECHVK</name>
<feature type="transmembrane region" description="Helical" evidence="1">
    <location>
        <begin position="96"/>
        <end position="119"/>
    </location>
</feature>
<dbReference type="HOGENOM" id="CLU_2045960_0_0_10"/>
<dbReference type="Proteomes" id="UP000010796">
    <property type="component" value="Chromosome"/>
</dbReference>
<keyword evidence="3" id="KW-1185">Reference proteome</keyword>
<protein>
    <submittedName>
        <fullName evidence="2">Uncharacterized protein</fullName>
    </submittedName>
</protein>
<dbReference type="AlphaFoldDB" id="L0G3Q8"/>
<dbReference type="OrthoDB" id="839523at2"/>
<accession>L0G3Q8</accession>
<reference evidence="3" key="1">
    <citation type="submission" date="2012-02" db="EMBL/GenBank/DDBJ databases">
        <title>The complete genome of Echinicola vietnamensis DSM 17526.</title>
        <authorList>
            <person name="Lucas S."/>
            <person name="Copeland A."/>
            <person name="Lapidus A."/>
            <person name="Glavina del Rio T."/>
            <person name="Dalin E."/>
            <person name="Tice H."/>
            <person name="Bruce D."/>
            <person name="Goodwin L."/>
            <person name="Pitluck S."/>
            <person name="Peters L."/>
            <person name="Ovchinnikova G."/>
            <person name="Teshima H."/>
            <person name="Kyrpides N."/>
            <person name="Mavromatis K."/>
            <person name="Ivanova N."/>
            <person name="Brettin T."/>
            <person name="Detter J.C."/>
            <person name="Han C."/>
            <person name="Larimer F."/>
            <person name="Land M."/>
            <person name="Hauser L."/>
            <person name="Markowitz V."/>
            <person name="Cheng J.-F."/>
            <person name="Hugenholtz P."/>
            <person name="Woyke T."/>
            <person name="Wu D."/>
            <person name="Brambilla E."/>
            <person name="Klenk H.-P."/>
            <person name="Eisen J.A."/>
        </authorList>
    </citation>
    <scope>NUCLEOTIDE SEQUENCE [LARGE SCALE GENOMIC DNA]</scope>
    <source>
        <strain evidence="3">DSM 17526 / LMG 23754 / KMM 6221</strain>
    </source>
</reference>
<evidence type="ECO:0000256" key="1">
    <source>
        <dbReference type="SAM" id="Phobius"/>
    </source>
</evidence>
<dbReference type="KEGG" id="evi:Echvi_3401"/>
<proteinExistence type="predicted"/>
<evidence type="ECO:0000313" key="3">
    <source>
        <dbReference type="Proteomes" id="UP000010796"/>
    </source>
</evidence>
<organism evidence="2 3">
    <name type="scientific">Echinicola vietnamensis (strain DSM 17526 / LMG 23754 / KMM 6221)</name>
    <dbReference type="NCBI Taxonomy" id="926556"/>
    <lineage>
        <taxon>Bacteria</taxon>
        <taxon>Pseudomonadati</taxon>
        <taxon>Bacteroidota</taxon>
        <taxon>Cytophagia</taxon>
        <taxon>Cytophagales</taxon>
        <taxon>Cyclobacteriaceae</taxon>
        <taxon>Echinicola</taxon>
    </lineage>
</organism>
<keyword evidence="1" id="KW-1133">Transmembrane helix</keyword>
<keyword evidence="1" id="KW-0812">Transmembrane</keyword>
<evidence type="ECO:0000313" key="2">
    <source>
        <dbReference type="EMBL" id="AGA79621.1"/>
    </source>
</evidence>
<keyword evidence="1" id="KW-0472">Membrane</keyword>
<sequence length="120" mass="13706">MHFYNYHDQLKKIDRAGRGAIISKGIATGAIGFFLLATAFTMDIRLLFGSVLCLSICWMLDAYFKVIEEKYQQLLDISAFKQPHPKDVAKSWAGELFFSLNGLFYFLAILFHGCLFLLLK</sequence>
<feature type="transmembrane region" description="Helical" evidence="1">
    <location>
        <begin position="21"/>
        <end position="40"/>
    </location>
</feature>